<dbReference type="RefSeq" id="WP_261893341.1">
    <property type="nucleotide sequence ID" value="NZ_AP024895.1"/>
</dbReference>
<reference evidence="1 2" key="1">
    <citation type="submission" date="2023-11" db="EMBL/GenBank/DDBJ databases">
        <title>Plant-associative lifestyle of Vibrio porteresiae and its evolutionary dynamics.</title>
        <authorList>
            <person name="Rameshkumar N."/>
            <person name="Kirti K."/>
        </authorList>
    </citation>
    <scope>NUCLEOTIDE SEQUENCE [LARGE SCALE GENOMIC DNA]</scope>
    <source>
        <strain evidence="1 2">MSSRF30</strain>
    </source>
</reference>
<name>A0ABZ0QAK3_9VIBR</name>
<keyword evidence="2" id="KW-1185">Reference proteome</keyword>
<gene>
    <name evidence="1" type="ORF">R8Z52_15370</name>
</gene>
<evidence type="ECO:0000313" key="1">
    <source>
        <dbReference type="EMBL" id="WPC73478.1"/>
    </source>
</evidence>
<proteinExistence type="predicted"/>
<protein>
    <submittedName>
        <fullName evidence="1">Uncharacterized protein</fullName>
    </submittedName>
</protein>
<sequence length="110" mass="12194">MAFAITCRTYPLFEHNINSQPLQSKPNTSASVTNERLVNDVEKRAQEVQRQNQQALLMTDRDIAKTVLQQSLGQASKMYVDTTNAITNGYLDSANKANNANTQTGKGITF</sequence>
<dbReference type="Proteomes" id="UP001304071">
    <property type="component" value="Chromosome 1"/>
</dbReference>
<accession>A0ABZ0QAK3</accession>
<dbReference type="EMBL" id="CP138203">
    <property type="protein sequence ID" value="WPC73478.1"/>
    <property type="molecule type" value="Genomic_DNA"/>
</dbReference>
<organism evidence="1 2">
    <name type="scientific">Vibrio porteresiae DSM 19223</name>
    <dbReference type="NCBI Taxonomy" id="1123496"/>
    <lineage>
        <taxon>Bacteria</taxon>
        <taxon>Pseudomonadati</taxon>
        <taxon>Pseudomonadota</taxon>
        <taxon>Gammaproteobacteria</taxon>
        <taxon>Vibrionales</taxon>
        <taxon>Vibrionaceae</taxon>
        <taxon>Vibrio</taxon>
    </lineage>
</organism>
<evidence type="ECO:0000313" key="2">
    <source>
        <dbReference type="Proteomes" id="UP001304071"/>
    </source>
</evidence>